<evidence type="ECO:0000313" key="2">
    <source>
        <dbReference type="Proteomes" id="UP000009235"/>
    </source>
</evidence>
<dbReference type="Proteomes" id="UP000009235">
    <property type="component" value="Chromosome"/>
</dbReference>
<accession>F6EMZ4</accession>
<sequence length="47" mass="4798">MDEKTLGCGFRVQVGFNIRPQGIDVRAAFSGSAAVVGGPVHLPNGAT</sequence>
<keyword evidence="2" id="KW-1185">Reference proteome</keyword>
<reference evidence="1 2" key="1">
    <citation type="journal article" date="2011" name="J. Bacteriol.">
        <title>Complete genome sequence of Amycolicicoccus subflavus DQS3-9A1T, an actinomycete isolated from crude oil-polluted soil.</title>
        <authorList>
            <person name="Cai M."/>
            <person name="Chen W.M."/>
            <person name="Nie Y."/>
            <person name="Chi C.Q."/>
            <person name="Wang Y.N."/>
            <person name="Tang Y.Q."/>
            <person name="Li G.Y."/>
            <person name="Wu X.L."/>
        </authorList>
    </citation>
    <scope>NUCLEOTIDE SEQUENCE [LARGE SCALE GENOMIC DNA]</scope>
    <source>
        <strain evidence="2">DSM 45089 / DQS3-9A1</strain>
    </source>
</reference>
<name>F6EMZ4_HOYSD</name>
<dbReference type="AlphaFoldDB" id="F6EMZ4"/>
<gene>
    <name evidence="1" type="ordered locus">AS9A_4453</name>
</gene>
<dbReference type="EMBL" id="CP002786">
    <property type="protein sequence ID" value="AEF42886.1"/>
    <property type="molecule type" value="Genomic_DNA"/>
</dbReference>
<evidence type="ECO:0000313" key="1">
    <source>
        <dbReference type="EMBL" id="AEF42886.1"/>
    </source>
</evidence>
<dbReference type="STRING" id="443218.AS9A_4453"/>
<dbReference type="KEGG" id="asd:AS9A_4453"/>
<dbReference type="HOGENOM" id="CLU_3163902_0_0_11"/>
<dbReference type="RefSeq" id="WP_013809234.1">
    <property type="nucleotide sequence ID" value="NC_015564.1"/>
</dbReference>
<organism evidence="1 2">
    <name type="scientific">Hoyosella subflava (strain DSM 45089 / JCM 17490 / NBRC 109087 / DQS3-9A1)</name>
    <name type="common">Amycolicicoccus subflavus</name>
    <dbReference type="NCBI Taxonomy" id="443218"/>
    <lineage>
        <taxon>Bacteria</taxon>
        <taxon>Bacillati</taxon>
        <taxon>Actinomycetota</taxon>
        <taxon>Actinomycetes</taxon>
        <taxon>Mycobacteriales</taxon>
        <taxon>Hoyosellaceae</taxon>
        <taxon>Hoyosella</taxon>
    </lineage>
</organism>
<proteinExistence type="predicted"/>
<protein>
    <submittedName>
        <fullName evidence="1">Uncharacterized protein</fullName>
    </submittedName>
</protein>